<proteinExistence type="predicted"/>
<keyword evidence="1" id="KW-0812">Transmembrane</keyword>
<dbReference type="RefSeq" id="WP_010852673.1">
    <property type="nucleotide sequence ID" value="NZ_AQHR01000021.1"/>
</dbReference>
<protein>
    <recommendedName>
        <fullName evidence="4">DoxX family membrane protein</fullName>
    </recommendedName>
</protein>
<evidence type="ECO:0000256" key="1">
    <source>
        <dbReference type="SAM" id="Phobius"/>
    </source>
</evidence>
<dbReference type="PANTHER" id="PTHR36974">
    <property type="entry name" value="MEMBRANE PROTEIN-RELATED"/>
    <property type="match status" value="1"/>
</dbReference>
<feature type="transmembrane region" description="Helical" evidence="1">
    <location>
        <begin position="70"/>
        <end position="89"/>
    </location>
</feature>
<feature type="transmembrane region" description="Helical" evidence="1">
    <location>
        <begin position="101"/>
        <end position="122"/>
    </location>
</feature>
<evidence type="ECO:0000313" key="3">
    <source>
        <dbReference type="Proteomes" id="UP000013909"/>
    </source>
</evidence>
<feature type="transmembrane region" description="Helical" evidence="1">
    <location>
        <begin position="46"/>
        <end position="63"/>
    </location>
</feature>
<evidence type="ECO:0008006" key="4">
    <source>
        <dbReference type="Google" id="ProtNLM"/>
    </source>
</evidence>
<comment type="caution">
    <text evidence="2">The sequence shown here is derived from an EMBL/GenBank/DDBJ whole genome shotgun (WGS) entry which is preliminary data.</text>
</comment>
<keyword evidence="1" id="KW-0472">Membrane</keyword>
<dbReference type="STRING" id="1232681.ADIS_0524"/>
<dbReference type="PANTHER" id="PTHR36974:SF1">
    <property type="entry name" value="DOXX FAMILY MEMBRANE PROTEIN"/>
    <property type="match status" value="1"/>
</dbReference>
<dbReference type="Proteomes" id="UP000013909">
    <property type="component" value="Unassembled WGS sequence"/>
</dbReference>
<keyword evidence="3" id="KW-1185">Reference proteome</keyword>
<gene>
    <name evidence="2" type="ORF">ADIS_0524</name>
</gene>
<keyword evidence="1" id="KW-1133">Transmembrane helix</keyword>
<organism evidence="2 3">
    <name type="scientific">Lunatimonas lonarensis</name>
    <dbReference type="NCBI Taxonomy" id="1232681"/>
    <lineage>
        <taxon>Bacteria</taxon>
        <taxon>Pseudomonadati</taxon>
        <taxon>Bacteroidota</taxon>
        <taxon>Cytophagia</taxon>
        <taxon>Cytophagales</taxon>
        <taxon>Cyclobacteriaceae</taxon>
    </lineage>
</organism>
<accession>R7ZXQ0</accession>
<name>R7ZXQ0_9BACT</name>
<reference evidence="2 3" key="1">
    <citation type="submission" date="2013-02" db="EMBL/GenBank/DDBJ databases">
        <title>A novel strain isolated from Lonar lake, Maharashtra, India.</title>
        <authorList>
            <person name="Singh A."/>
        </authorList>
    </citation>
    <scope>NUCLEOTIDE SEQUENCE [LARGE SCALE GENOMIC DNA]</scope>
    <source>
        <strain evidence="2 3">AK24</strain>
    </source>
</reference>
<sequence length="127" mass="14326">MGPTLMRKATIWLLGLFYMVAGANHFVNPGFYLPLIPDYFPFPGLINYVSGVLEVLVGLGVLFRKTRKRAALGIVFLLVLFIPSHVYLIQLGGCVADGLCVPLWVAWVRLIIIHPLLMYWAYYVSKK</sequence>
<dbReference type="AlphaFoldDB" id="R7ZXQ0"/>
<evidence type="ECO:0000313" key="2">
    <source>
        <dbReference type="EMBL" id="EON78931.1"/>
    </source>
</evidence>
<dbReference type="EMBL" id="AQHR01000021">
    <property type="protein sequence ID" value="EON78931.1"/>
    <property type="molecule type" value="Genomic_DNA"/>
</dbReference>